<dbReference type="HOGENOM" id="CLU_130257_5_1_6"/>
<feature type="domain" description="Polymerase beta nucleotidyltransferase" evidence="1">
    <location>
        <begin position="18"/>
        <end position="99"/>
    </location>
</feature>
<dbReference type="STRING" id="80852.AWOD_I_0212"/>
<dbReference type="EMBL" id="LN554846">
    <property type="protein sequence ID" value="CED70307.1"/>
    <property type="molecule type" value="Genomic_DNA"/>
</dbReference>
<dbReference type="SUPFAM" id="SSF81301">
    <property type="entry name" value="Nucleotidyltransferase"/>
    <property type="match status" value="1"/>
</dbReference>
<dbReference type="AlphaFoldDB" id="A0A090IJF2"/>
<organism evidence="2 3">
    <name type="scientific">Aliivibrio wodanis</name>
    <dbReference type="NCBI Taxonomy" id="80852"/>
    <lineage>
        <taxon>Bacteria</taxon>
        <taxon>Pseudomonadati</taxon>
        <taxon>Pseudomonadota</taxon>
        <taxon>Gammaproteobacteria</taxon>
        <taxon>Vibrionales</taxon>
        <taxon>Vibrionaceae</taxon>
        <taxon>Aliivibrio</taxon>
    </lineage>
</organism>
<dbReference type="CDD" id="cd05403">
    <property type="entry name" value="NT_KNTase_like"/>
    <property type="match status" value="1"/>
</dbReference>
<dbReference type="GeneID" id="28539741"/>
<evidence type="ECO:0000313" key="3">
    <source>
        <dbReference type="Proteomes" id="UP000032427"/>
    </source>
</evidence>
<evidence type="ECO:0000313" key="2">
    <source>
        <dbReference type="EMBL" id="CED70307.1"/>
    </source>
</evidence>
<protein>
    <submittedName>
        <fullName evidence="2">Putative nucleotidyltransferase</fullName>
    </submittedName>
</protein>
<dbReference type="OrthoDB" id="9803106at2"/>
<dbReference type="InterPro" id="IPR041633">
    <property type="entry name" value="Polbeta"/>
</dbReference>
<accession>A0A090IJF2</accession>
<keyword evidence="2" id="KW-0808">Transferase</keyword>
<proteinExistence type="predicted"/>
<keyword evidence="3" id="KW-1185">Reference proteome</keyword>
<dbReference type="Gene3D" id="3.30.460.10">
    <property type="entry name" value="Beta Polymerase, domain 2"/>
    <property type="match status" value="1"/>
</dbReference>
<dbReference type="InterPro" id="IPR043519">
    <property type="entry name" value="NT_sf"/>
</dbReference>
<dbReference type="KEGG" id="awd:AWOD_I_0212"/>
<dbReference type="Pfam" id="PF18765">
    <property type="entry name" value="Polbeta"/>
    <property type="match status" value="1"/>
</dbReference>
<name>A0A090IJF2_9GAMM</name>
<reference evidence="3" key="1">
    <citation type="submission" date="2014-09" db="EMBL/GenBank/DDBJ databases">
        <authorList>
            <person name="Hjerde E."/>
        </authorList>
    </citation>
    <scope>NUCLEOTIDE SEQUENCE [LARGE SCALE GENOMIC DNA]</scope>
    <source>
        <strain evidence="3">06/09/139</strain>
    </source>
</reference>
<evidence type="ECO:0000259" key="1">
    <source>
        <dbReference type="Pfam" id="PF18765"/>
    </source>
</evidence>
<dbReference type="PATRIC" id="fig|80852.17.peg.218"/>
<gene>
    <name evidence="2" type="ORF">AWOD_I_0212</name>
</gene>
<dbReference type="GO" id="GO:0016740">
    <property type="term" value="F:transferase activity"/>
    <property type="evidence" value="ECO:0007669"/>
    <property type="project" value="UniProtKB-KW"/>
</dbReference>
<dbReference type="Proteomes" id="UP000032427">
    <property type="component" value="Chromosome 1"/>
</dbReference>
<sequence length="109" mass="11981">MSIEKTGLSKANIIEIVLFTQRFTAIDKVILFGSRAKGTHKVGSDVDLAISGSAVSYAIINELSYLLNEESTLPYYFDLINIDTINSSSLLAHIKEYGMNLSTLSQCFP</sequence>